<proteinExistence type="predicted"/>
<dbReference type="GO" id="GO:0097320">
    <property type="term" value="P:plasma membrane tubulation"/>
    <property type="evidence" value="ECO:0007669"/>
    <property type="project" value="TreeGrafter"/>
</dbReference>
<dbReference type="PANTHER" id="PTHR23065">
    <property type="entry name" value="PROLINE-SERINE-THREONINE PHOSPHATASE INTERACTING PROTEIN 1"/>
    <property type="match status" value="1"/>
</dbReference>
<dbReference type="Pfam" id="PF14604">
    <property type="entry name" value="SH3_9"/>
    <property type="match status" value="1"/>
</dbReference>
<dbReference type="InterPro" id="IPR036028">
    <property type="entry name" value="SH3-like_dom_sf"/>
</dbReference>
<keyword evidence="6" id="KW-0597">Phosphoprotein</keyword>
<dbReference type="GO" id="GO:0007010">
    <property type="term" value="P:cytoskeleton organization"/>
    <property type="evidence" value="ECO:0007669"/>
    <property type="project" value="TreeGrafter"/>
</dbReference>
<feature type="region of interest" description="Disordered" evidence="13">
    <location>
        <begin position="38"/>
        <end position="73"/>
    </location>
</feature>
<evidence type="ECO:0000256" key="4">
    <source>
        <dbReference type="ARBA" id="ARBA00022475"/>
    </source>
</evidence>
<dbReference type="InterPro" id="IPR001060">
    <property type="entry name" value="FCH_dom"/>
</dbReference>
<dbReference type="SMART" id="SM00326">
    <property type="entry name" value="SH3"/>
    <property type="match status" value="1"/>
</dbReference>
<keyword evidence="5" id="KW-0963">Cytoplasm</keyword>
<evidence type="ECO:0000256" key="12">
    <source>
        <dbReference type="PROSITE-ProRule" id="PRU01077"/>
    </source>
</evidence>
<feature type="compositionally biased region" description="Pro residues" evidence="13">
    <location>
        <begin position="428"/>
        <end position="448"/>
    </location>
</feature>
<dbReference type="AlphaFoldDB" id="A0A1U7RBD2"/>
<accession>A0A1U7RBD2</accession>
<dbReference type="InterPro" id="IPR027267">
    <property type="entry name" value="AH/BAR_dom_sf"/>
</dbReference>
<dbReference type="InterPro" id="IPR031160">
    <property type="entry name" value="F_BAR_dom"/>
</dbReference>
<evidence type="ECO:0000256" key="2">
    <source>
        <dbReference type="ARBA" id="ARBA00004496"/>
    </source>
</evidence>
<evidence type="ECO:0000256" key="11">
    <source>
        <dbReference type="PROSITE-ProRule" id="PRU00192"/>
    </source>
</evidence>
<comment type="subcellular location">
    <subcellularLocation>
        <location evidence="1">Cell membrane</location>
        <topology evidence="1">Peripheral membrane protein</topology>
        <orientation evidence="1">Cytoplasmic side</orientation>
    </subcellularLocation>
    <subcellularLocation>
        <location evidence="2">Cytoplasm</location>
    </subcellularLocation>
</comment>
<evidence type="ECO:0000256" key="6">
    <source>
        <dbReference type="ARBA" id="ARBA00022553"/>
    </source>
</evidence>
<evidence type="ECO:0000256" key="3">
    <source>
        <dbReference type="ARBA" id="ARBA00022443"/>
    </source>
</evidence>
<feature type="domain" description="SH3" evidence="14">
    <location>
        <begin position="450"/>
        <end position="510"/>
    </location>
</feature>
<evidence type="ECO:0000256" key="13">
    <source>
        <dbReference type="SAM" id="MobiDB-lite"/>
    </source>
</evidence>
<evidence type="ECO:0000259" key="14">
    <source>
        <dbReference type="PROSITE" id="PS50002"/>
    </source>
</evidence>
<dbReference type="RefSeq" id="XP_006014953.2">
    <property type="nucleotide sequence ID" value="XM_006014891.3"/>
</dbReference>
<keyword evidence="16" id="KW-1185">Reference proteome</keyword>
<organism evidence="16 17">
    <name type="scientific">Alligator sinensis</name>
    <name type="common">Chinese alligator</name>
    <dbReference type="NCBI Taxonomy" id="38654"/>
    <lineage>
        <taxon>Eukaryota</taxon>
        <taxon>Metazoa</taxon>
        <taxon>Chordata</taxon>
        <taxon>Craniata</taxon>
        <taxon>Vertebrata</taxon>
        <taxon>Euteleostomi</taxon>
        <taxon>Archelosauria</taxon>
        <taxon>Archosauria</taxon>
        <taxon>Crocodylia</taxon>
        <taxon>Alligatoridae</taxon>
        <taxon>Alligatorinae</taxon>
        <taxon>Alligator</taxon>
    </lineage>
</organism>
<dbReference type="GO" id="GO:0005886">
    <property type="term" value="C:plasma membrane"/>
    <property type="evidence" value="ECO:0007669"/>
    <property type="project" value="UniProtKB-SubCell"/>
</dbReference>
<feature type="region of interest" description="Disordered" evidence="13">
    <location>
        <begin position="419"/>
        <end position="454"/>
    </location>
</feature>
<sequence>MPKPALCTSPSRACHGPGPVAGLPLLWFQAKWKHMSQHCLPSSTSDPGPPPNSLPSPAWDRPAHLRSRVPTMPGQYLGQESCPGPQDSAMSAIYSEVAGDEPPGDSFWMPKQYQSTVRRLDNGYQVCDQLVSCFQERARVERTYGQHLARWVQKWRPLVDASPTYGTARRAWQAFLDATERLSQLHGEMQQALVAEEVARMRAWQRDHYHRKVLGGFREACDLENGFRRAQRGWTRKLHKVEKAKAAYHLACRKEHQVAGREAGPPGGPPLAPDRQRALREEHQRRTQETHKERQRYEHILAELTRASPRYMEEMEMVFEQGQAQEQRRIAFLKDTLLALQRRLDPTTHPGVQATQSQLRQAIADISAHDDLAWWRREHGPGMPTTWPQFEAWSPEPGRQSNGMKLGQEEKVPLQSNSPVLGSVAEPVPTPPAPPLPAPVPPPMPAPGPGRGQRVRAVYDYTGQEPDELSFSAGEELTKLEDEDEQGWCRGVTDGGRIGLYPANYVQPVQ</sequence>
<dbReference type="GO" id="GO:0030100">
    <property type="term" value="P:regulation of endocytosis"/>
    <property type="evidence" value="ECO:0007669"/>
    <property type="project" value="TreeGrafter"/>
</dbReference>
<evidence type="ECO:0000256" key="8">
    <source>
        <dbReference type="ARBA" id="ARBA00023136"/>
    </source>
</evidence>
<dbReference type="GO" id="GO:0005543">
    <property type="term" value="F:phospholipid binding"/>
    <property type="evidence" value="ECO:0007669"/>
    <property type="project" value="TreeGrafter"/>
</dbReference>
<comment type="subunit">
    <text evidence="10">Homodimer. May form heterooligomers with other PACSINs. Interacts (via SH3 domain) with DNM1, SYNJ1 and WASL. Interacts with TRPV4.</text>
</comment>
<evidence type="ECO:0000313" key="16">
    <source>
        <dbReference type="Proteomes" id="UP000189705"/>
    </source>
</evidence>
<reference evidence="17" key="1">
    <citation type="submission" date="2025-08" db="UniProtKB">
        <authorList>
            <consortium name="RefSeq"/>
        </authorList>
    </citation>
    <scope>IDENTIFICATION</scope>
</reference>
<dbReference type="PRINTS" id="PR00452">
    <property type="entry name" value="SH3DOMAIN"/>
</dbReference>
<name>A0A1U7RBD2_ALLSI</name>
<evidence type="ECO:0000256" key="10">
    <source>
        <dbReference type="ARBA" id="ARBA00064966"/>
    </source>
</evidence>
<dbReference type="GO" id="GO:0005768">
    <property type="term" value="C:endosome"/>
    <property type="evidence" value="ECO:0007669"/>
    <property type="project" value="TreeGrafter"/>
</dbReference>
<dbReference type="SUPFAM" id="SSF103657">
    <property type="entry name" value="BAR/IMD domain-like"/>
    <property type="match status" value="1"/>
</dbReference>
<dbReference type="SMART" id="SM00055">
    <property type="entry name" value="FCH"/>
    <property type="match status" value="1"/>
</dbReference>
<keyword evidence="3 11" id="KW-0728">SH3 domain</keyword>
<dbReference type="STRING" id="38654.A0A1U7RBD2"/>
<evidence type="ECO:0000313" key="17">
    <source>
        <dbReference type="RefSeq" id="XP_006014953.2"/>
    </source>
</evidence>
<dbReference type="PROSITE" id="PS51741">
    <property type="entry name" value="F_BAR"/>
    <property type="match status" value="1"/>
</dbReference>
<dbReference type="Gene3D" id="1.20.1270.60">
    <property type="entry name" value="Arfaptin homology (AH) domain/BAR domain"/>
    <property type="match status" value="1"/>
</dbReference>
<dbReference type="FunFam" id="1.20.1270.60:FF:000009">
    <property type="entry name" value="Protein kinase C and casein kinase substrate in neurons 2"/>
    <property type="match status" value="1"/>
</dbReference>
<dbReference type="eggNOG" id="KOG2856">
    <property type="taxonomic scope" value="Eukaryota"/>
</dbReference>
<dbReference type="InterPro" id="IPR001452">
    <property type="entry name" value="SH3_domain"/>
</dbReference>
<evidence type="ECO:0000256" key="1">
    <source>
        <dbReference type="ARBA" id="ARBA00004413"/>
    </source>
</evidence>
<dbReference type="FunFam" id="2.30.30.40:FF:000014">
    <property type="entry name" value="Kinase C and casein kinase substrate in neurons protein"/>
    <property type="match status" value="1"/>
</dbReference>
<evidence type="ECO:0000256" key="5">
    <source>
        <dbReference type="ARBA" id="ARBA00022490"/>
    </source>
</evidence>
<dbReference type="GeneID" id="102387053"/>
<evidence type="ECO:0000256" key="7">
    <source>
        <dbReference type="ARBA" id="ARBA00023054"/>
    </source>
</evidence>
<keyword evidence="4" id="KW-1003">Cell membrane</keyword>
<gene>
    <name evidence="17" type="primary">NAPSA</name>
</gene>
<evidence type="ECO:0000256" key="9">
    <source>
        <dbReference type="ARBA" id="ARBA00055545"/>
    </source>
</evidence>
<dbReference type="PANTHER" id="PTHR23065:SF22">
    <property type="entry name" value="PROTEIN KINASE C AND CASEIN KINASE SUBSTRATE IN NEURONS PROTEIN 3"/>
    <property type="match status" value="1"/>
</dbReference>
<dbReference type="CTD" id="9476"/>
<keyword evidence="8" id="KW-0472">Membrane</keyword>
<protein>
    <submittedName>
        <fullName evidence="17">Napsin-A isoform X1</fullName>
    </submittedName>
</protein>
<dbReference type="Gene3D" id="2.30.30.40">
    <property type="entry name" value="SH3 Domains"/>
    <property type="match status" value="1"/>
</dbReference>
<dbReference type="InParanoid" id="A0A1U7RBD2"/>
<comment type="function">
    <text evidence="9">Plays a role in endocytosis and regulates internalization of plasma membrane proteins. Overexpression impairs internalization of SLC2A1/GLUT1 and TRPV4 and increases the levels of SLC2A1/GLUT1 and TRPV4 at the cell membrane. Inhibits the TRPV4 calcium channel activity.</text>
</comment>
<dbReference type="SUPFAM" id="SSF50044">
    <property type="entry name" value="SH3-domain"/>
    <property type="match status" value="1"/>
</dbReference>
<feature type="compositionally biased region" description="Basic and acidic residues" evidence="13">
    <location>
        <begin position="274"/>
        <end position="294"/>
    </location>
</feature>
<dbReference type="Proteomes" id="UP000189705">
    <property type="component" value="Unplaced"/>
</dbReference>
<dbReference type="KEGG" id="asn:102387053"/>
<dbReference type="PROSITE" id="PS50002">
    <property type="entry name" value="SH3"/>
    <property type="match status" value="1"/>
</dbReference>
<dbReference type="Pfam" id="PF00611">
    <property type="entry name" value="FCH"/>
    <property type="match status" value="1"/>
</dbReference>
<feature type="region of interest" description="Disordered" evidence="13">
    <location>
        <begin position="258"/>
        <end position="294"/>
    </location>
</feature>
<evidence type="ECO:0000259" key="15">
    <source>
        <dbReference type="PROSITE" id="PS51741"/>
    </source>
</evidence>
<keyword evidence="7 12" id="KW-0175">Coiled coil</keyword>
<feature type="domain" description="F-BAR" evidence="15">
    <location>
        <begin position="101"/>
        <end position="371"/>
    </location>
</feature>